<accession>A0A6G4TYD4</accession>
<dbReference type="Pfam" id="PF12146">
    <property type="entry name" value="Hydrolase_4"/>
    <property type="match status" value="1"/>
</dbReference>
<reference evidence="2 3" key="1">
    <citation type="submission" date="2020-02" db="EMBL/GenBank/DDBJ databases">
        <title>Whole-genome analyses of novel actinobacteria.</title>
        <authorList>
            <person name="Sahin N."/>
        </authorList>
    </citation>
    <scope>NUCLEOTIDE SEQUENCE [LARGE SCALE GENOMIC DNA]</scope>
    <source>
        <strain evidence="2 3">A7024</strain>
    </source>
</reference>
<keyword evidence="2" id="KW-0378">Hydrolase</keyword>
<sequence length="267" mass="27708">MVLVSPAMGTPARFYAPLAAELSRSGLVPLLFDQRGQGERADGAGRFGYAELLADLDAAVTAARTAFPDAPLAVLGHSLGGQLALLQAAQGAHRGTAAPDAVAVVAAGSVWYRSFGAVRGLGVLAGSQSAAALATVLGRWPGDLFGFGGRQPARVMRDWARQSRTGRYRLPEAAAGSAAVDYDALMARLDLPVLAVGVAGDRLAPPGAVRHLCGKVPKADLEKWSYTASKAGGSRLDHFRWVRHGEGLAAYVADWLGRTGRPVGESA</sequence>
<evidence type="ECO:0000259" key="1">
    <source>
        <dbReference type="Pfam" id="PF12146"/>
    </source>
</evidence>
<dbReference type="Gene3D" id="3.40.50.1820">
    <property type="entry name" value="alpha/beta hydrolase"/>
    <property type="match status" value="1"/>
</dbReference>
<comment type="caution">
    <text evidence="2">The sequence shown here is derived from an EMBL/GenBank/DDBJ whole genome shotgun (WGS) entry which is preliminary data.</text>
</comment>
<dbReference type="InterPro" id="IPR029058">
    <property type="entry name" value="AB_hydrolase_fold"/>
</dbReference>
<keyword evidence="3" id="KW-1185">Reference proteome</keyword>
<evidence type="ECO:0000313" key="3">
    <source>
        <dbReference type="Proteomes" id="UP000481583"/>
    </source>
</evidence>
<organism evidence="2 3">
    <name type="scientific">Streptomyces coryli</name>
    <dbReference type="NCBI Taxonomy" id="1128680"/>
    <lineage>
        <taxon>Bacteria</taxon>
        <taxon>Bacillati</taxon>
        <taxon>Actinomycetota</taxon>
        <taxon>Actinomycetes</taxon>
        <taxon>Kitasatosporales</taxon>
        <taxon>Streptomycetaceae</taxon>
        <taxon>Streptomyces</taxon>
    </lineage>
</organism>
<gene>
    <name evidence="2" type="ORF">G5C51_13125</name>
</gene>
<proteinExistence type="predicted"/>
<dbReference type="InterPro" id="IPR017208">
    <property type="entry name" value="UCP037442_abhydr"/>
</dbReference>
<dbReference type="Proteomes" id="UP000481583">
    <property type="component" value="Unassembled WGS sequence"/>
</dbReference>
<feature type="domain" description="Serine aminopeptidase S33" evidence="1">
    <location>
        <begin position="2"/>
        <end position="221"/>
    </location>
</feature>
<dbReference type="PIRSF" id="PIRSF037442">
    <property type="entry name" value="UCP037442_abhydr"/>
    <property type="match status" value="1"/>
</dbReference>
<name>A0A6G4TYD4_9ACTN</name>
<dbReference type="GO" id="GO:0016787">
    <property type="term" value="F:hydrolase activity"/>
    <property type="evidence" value="ECO:0007669"/>
    <property type="project" value="UniProtKB-KW"/>
</dbReference>
<dbReference type="InterPro" id="IPR022742">
    <property type="entry name" value="Hydrolase_4"/>
</dbReference>
<dbReference type="AlphaFoldDB" id="A0A6G4TYD4"/>
<dbReference type="SUPFAM" id="SSF53474">
    <property type="entry name" value="alpha/beta-Hydrolases"/>
    <property type="match status" value="1"/>
</dbReference>
<dbReference type="EMBL" id="JAAKZV010000044">
    <property type="protein sequence ID" value="NGN64833.1"/>
    <property type="molecule type" value="Genomic_DNA"/>
</dbReference>
<protein>
    <submittedName>
        <fullName evidence="2">Alpha/beta fold hydrolase</fullName>
    </submittedName>
</protein>
<evidence type="ECO:0000313" key="2">
    <source>
        <dbReference type="EMBL" id="NGN64833.1"/>
    </source>
</evidence>